<proteinExistence type="inferred from homology"/>
<dbReference type="PROSITE" id="PS51679">
    <property type="entry name" value="SAM_MT_C5"/>
    <property type="match status" value="1"/>
</dbReference>
<keyword evidence="5" id="KW-0680">Restriction system</keyword>
<accession>A0A840HQE1</accession>
<sequence length="349" mass="37685">MNTQQIVAVDLFCGVGGLTHGLTKAGVKVELGVDLDPACRYPMEKNNAAKFLEADVANLLPSDVRMAFGDAQITLLAGCAPCQPFSSYAQAAKRATPHEDWELLKSFSKLVLAVRPTLVTMENVPPLLKQQIFKDFVADLHGAGYDLDFKVVDGRGIGLPQRRQRLVLVASLLGPIVIPDADKPQATVRQTISELPPLAAGSSDLEDPLHAAASLSDLNLARIRHSKPGGTWRDWPNELVAACHTRPTGSTFPSVYGRMEWDAPAPTMTTQCYGFGNGRFGHPEQDRAISLREAAMLQSFPKNYAFVPKGASINFSTLGRMIGNAVPVLLGEFIGGILVDHVKAFGSER</sequence>
<keyword evidence="3 7" id="KW-0808">Transferase</keyword>
<dbReference type="GO" id="GO:0003677">
    <property type="term" value="F:DNA binding"/>
    <property type="evidence" value="ECO:0007669"/>
    <property type="project" value="TreeGrafter"/>
</dbReference>
<evidence type="ECO:0000256" key="2">
    <source>
        <dbReference type="ARBA" id="ARBA00022603"/>
    </source>
</evidence>
<dbReference type="InterPro" id="IPR001525">
    <property type="entry name" value="C5_MeTfrase"/>
</dbReference>
<organism evidence="8 9">
    <name type="scientific">Rhizorhapis suberifaciens</name>
    <name type="common">corky root of lettuce</name>
    <dbReference type="NCBI Taxonomy" id="13656"/>
    <lineage>
        <taxon>Bacteria</taxon>
        <taxon>Pseudomonadati</taxon>
        <taxon>Pseudomonadota</taxon>
        <taxon>Alphaproteobacteria</taxon>
        <taxon>Sphingomonadales</taxon>
        <taxon>Sphingomonadaceae</taxon>
        <taxon>Rhizorhapis</taxon>
    </lineage>
</organism>
<dbReference type="EC" id="2.1.1.37" evidence="1"/>
<keyword evidence="9" id="KW-1185">Reference proteome</keyword>
<comment type="similarity">
    <text evidence="7">Belongs to the class I-like SAM-binding methyltransferase superfamily. C5-methyltransferase family.</text>
</comment>
<evidence type="ECO:0000256" key="6">
    <source>
        <dbReference type="ARBA" id="ARBA00047422"/>
    </source>
</evidence>
<dbReference type="GO" id="GO:0009307">
    <property type="term" value="P:DNA restriction-modification system"/>
    <property type="evidence" value="ECO:0007669"/>
    <property type="project" value="UniProtKB-KW"/>
</dbReference>
<dbReference type="Proteomes" id="UP000575068">
    <property type="component" value="Unassembled WGS sequence"/>
</dbReference>
<dbReference type="PANTHER" id="PTHR10629">
    <property type="entry name" value="CYTOSINE-SPECIFIC METHYLTRANSFERASE"/>
    <property type="match status" value="1"/>
</dbReference>
<dbReference type="RefSeq" id="WP_184473708.1">
    <property type="nucleotide sequence ID" value="NZ_JACHOV010000001.1"/>
</dbReference>
<dbReference type="GO" id="GO:0044027">
    <property type="term" value="P:negative regulation of gene expression via chromosomal CpG island methylation"/>
    <property type="evidence" value="ECO:0007669"/>
    <property type="project" value="TreeGrafter"/>
</dbReference>
<feature type="active site" evidence="7">
    <location>
        <position position="82"/>
    </location>
</feature>
<keyword evidence="4 7" id="KW-0949">S-adenosyl-L-methionine</keyword>
<reference evidence="8 9" key="1">
    <citation type="submission" date="2020-08" db="EMBL/GenBank/DDBJ databases">
        <title>Genomic Encyclopedia of Type Strains, Phase IV (KMG-IV): sequencing the most valuable type-strain genomes for metagenomic binning, comparative biology and taxonomic classification.</title>
        <authorList>
            <person name="Goeker M."/>
        </authorList>
    </citation>
    <scope>NUCLEOTIDE SEQUENCE [LARGE SCALE GENOMIC DNA]</scope>
    <source>
        <strain evidence="8 9">DSM 7465</strain>
    </source>
</reference>
<dbReference type="PANTHER" id="PTHR10629:SF52">
    <property type="entry name" value="DNA (CYTOSINE-5)-METHYLTRANSFERASE 1"/>
    <property type="match status" value="1"/>
</dbReference>
<dbReference type="InterPro" id="IPR029063">
    <property type="entry name" value="SAM-dependent_MTases_sf"/>
</dbReference>
<dbReference type="PRINTS" id="PR00105">
    <property type="entry name" value="C5METTRFRASE"/>
</dbReference>
<evidence type="ECO:0000256" key="5">
    <source>
        <dbReference type="ARBA" id="ARBA00022747"/>
    </source>
</evidence>
<gene>
    <name evidence="8" type="ORF">HNQ99_000120</name>
</gene>
<dbReference type="GO" id="GO:0003886">
    <property type="term" value="F:DNA (cytosine-5-)-methyltransferase activity"/>
    <property type="evidence" value="ECO:0007669"/>
    <property type="project" value="UniProtKB-EC"/>
</dbReference>
<evidence type="ECO:0000256" key="3">
    <source>
        <dbReference type="ARBA" id="ARBA00022679"/>
    </source>
</evidence>
<dbReference type="GO" id="GO:0032259">
    <property type="term" value="P:methylation"/>
    <property type="evidence" value="ECO:0007669"/>
    <property type="project" value="UniProtKB-KW"/>
</dbReference>
<dbReference type="AlphaFoldDB" id="A0A840HQE1"/>
<dbReference type="Pfam" id="PF00145">
    <property type="entry name" value="DNA_methylase"/>
    <property type="match status" value="1"/>
</dbReference>
<name>A0A840HQE1_9SPHN</name>
<comment type="catalytic activity">
    <reaction evidence="6">
        <text>a 2'-deoxycytidine in DNA + S-adenosyl-L-methionine = a 5-methyl-2'-deoxycytidine in DNA + S-adenosyl-L-homocysteine + H(+)</text>
        <dbReference type="Rhea" id="RHEA:13681"/>
        <dbReference type="Rhea" id="RHEA-COMP:11369"/>
        <dbReference type="Rhea" id="RHEA-COMP:11370"/>
        <dbReference type="ChEBI" id="CHEBI:15378"/>
        <dbReference type="ChEBI" id="CHEBI:57856"/>
        <dbReference type="ChEBI" id="CHEBI:59789"/>
        <dbReference type="ChEBI" id="CHEBI:85452"/>
        <dbReference type="ChEBI" id="CHEBI:85454"/>
        <dbReference type="EC" id="2.1.1.37"/>
    </reaction>
</comment>
<evidence type="ECO:0000313" key="9">
    <source>
        <dbReference type="Proteomes" id="UP000575068"/>
    </source>
</evidence>
<dbReference type="Gene3D" id="3.90.120.10">
    <property type="entry name" value="DNA Methylase, subunit A, domain 2"/>
    <property type="match status" value="1"/>
</dbReference>
<protein>
    <recommendedName>
        <fullName evidence="1">DNA (cytosine-5-)-methyltransferase</fullName>
        <ecNumber evidence="1">2.1.1.37</ecNumber>
    </recommendedName>
</protein>
<evidence type="ECO:0000256" key="4">
    <source>
        <dbReference type="ARBA" id="ARBA00022691"/>
    </source>
</evidence>
<evidence type="ECO:0000256" key="7">
    <source>
        <dbReference type="PROSITE-ProRule" id="PRU01016"/>
    </source>
</evidence>
<dbReference type="PROSITE" id="PS00095">
    <property type="entry name" value="C5_MTASE_2"/>
    <property type="match status" value="1"/>
</dbReference>
<dbReference type="InterPro" id="IPR050390">
    <property type="entry name" value="C5-Methyltransferase"/>
</dbReference>
<evidence type="ECO:0000256" key="1">
    <source>
        <dbReference type="ARBA" id="ARBA00011975"/>
    </source>
</evidence>
<dbReference type="EMBL" id="JACHOV010000001">
    <property type="protein sequence ID" value="MBB4639840.1"/>
    <property type="molecule type" value="Genomic_DNA"/>
</dbReference>
<dbReference type="Gene3D" id="3.40.50.150">
    <property type="entry name" value="Vaccinia Virus protein VP39"/>
    <property type="match status" value="1"/>
</dbReference>
<keyword evidence="2 7" id="KW-0489">Methyltransferase</keyword>
<evidence type="ECO:0000313" key="8">
    <source>
        <dbReference type="EMBL" id="MBB4639840.1"/>
    </source>
</evidence>
<dbReference type="InterPro" id="IPR031303">
    <property type="entry name" value="C5_meth_CS"/>
</dbReference>
<dbReference type="SUPFAM" id="SSF53335">
    <property type="entry name" value="S-adenosyl-L-methionine-dependent methyltransferases"/>
    <property type="match status" value="1"/>
</dbReference>
<comment type="caution">
    <text evidence="8">The sequence shown here is derived from an EMBL/GenBank/DDBJ whole genome shotgun (WGS) entry which is preliminary data.</text>
</comment>